<dbReference type="Proteomes" id="UP001396898">
    <property type="component" value="Unassembled WGS sequence"/>
</dbReference>
<evidence type="ECO:0000259" key="2">
    <source>
        <dbReference type="PROSITE" id="PS50048"/>
    </source>
</evidence>
<dbReference type="CDD" id="cd00067">
    <property type="entry name" value="GAL4"/>
    <property type="match status" value="1"/>
</dbReference>
<evidence type="ECO:0000313" key="4">
    <source>
        <dbReference type="Proteomes" id="UP001396898"/>
    </source>
</evidence>
<accession>A0ABR1R2N2</accession>
<proteinExistence type="predicted"/>
<sequence length="531" mass="60003">MVGVPGRSKGCKTCLKRRVKCDETKPTCDRCRRGGFECLGYARATEWRHTFQETVSKRNGALATINVTSLPPSTPPRELDFGGFERNFCFSRMLDNFVWCSFGAGWIERAAEGRLGHLPLKATRALSQVNFGRRERLAPLKYKGHVEHSDCLGLLARELAGRGLQGGQRFLVPILMLLTSVVFYPYRNWEAFLVAQPGQLESDQWSNWIEMDRLAAKSHWSAMARIIYLCGPEAFQEGILPRVFEYEERWTTTPWALAPASKPEQAKLLDILTVVPGLLEDLKTIENLDLGQANREELDHHNVLKEVLGGRIRTQIEALYRWRLIWQNRFASSVTLGTDVPAYSAMPGELMSRRLSFGSAARAADISLYNAVLLWLLALQQKVTSDHARLSALLLECAQRAAAENTPEGRQQCPAPNPWLGRPVFADHFAPLLPPATSIAPLRDYALEILLVLDWQSCHHPTAATQLAEPIYMYLVPSAMAMSMLDDDDPVQPWIRQMLDSHPVTTGYWDQRGYMQGFSRFVTRDMICRDV</sequence>
<name>A0ABR1R2N2_9PEZI</name>
<keyword evidence="1" id="KW-0539">Nucleus</keyword>
<dbReference type="SUPFAM" id="SSF57701">
    <property type="entry name" value="Zn2/Cys6 DNA-binding domain"/>
    <property type="match status" value="1"/>
</dbReference>
<dbReference type="PANTHER" id="PTHR38111:SF2">
    <property type="entry name" value="FINGER DOMAIN PROTEIN, PUTATIVE (AFU_ORTHOLOGUE AFUA_1G01560)-RELATED"/>
    <property type="match status" value="1"/>
</dbReference>
<organism evidence="3 4">
    <name type="scientific">Apiospora marii</name>
    <dbReference type="NCBI Taxonomy" id="335849"/>
    <lineage>
        <taxon>Eukaryota</taxon>
        <taxon>Fungi</taxon>
        <taxon>Dikarya</taxon>
        <taxon>Ascomycota</taxon>
        <taxon>Pezizomycotina</taxon>
        <taxon>Sordariomycetes</taxon>
        <taxon>Xylariomycetidae</taxon>
        <taxon>Amphisphaeriales</taxon>
        <taxon>Apiosporaceae</taxon>
        <taxon>Apiospora</taxon>
    </lineage>
</organism>
<evidence type="ECO:0000313" key="3">
    <source>
        <dbReference type="EMBL" id="KAK7996322.1"/>
    </source>
</evidence>
<dbReference type="PROSITE" id="PS50048">
    <property type="entry name" value="ZN2_CY6_FUNGAL_2"/>
    <property type="match status" value="1"/>
</dbReference>
<dbReference type="EMBL" id="JAQQWI010000022">
    <property type="protein sequence ID" value="KAK7996322.1"/>
    <property type="molecule type" value="Genomic_DNA"/>
</dbReference>
<dbReference type="PANTHER" id="PTHR38111">
    <property type="entry name" value="ZN(2)-C6 FUNGAL-TYPE DOMAIN-CONTAINING PROTEIN-RELATED"/>
    <property type="match status" value="1"/>
</dbReference>
<dbReference type="SMART" id="SM00066">
    <property type="entry name" value="GAL4"/>
    <property type="match status" value="1"/>
</dbReference>
<evidence type="ECO:0000256" key="1">
    <source>
        <dbReference type="ARBA" id="ARBA00023242"/>
    </source>
</evidence>
<dbReference type="InterPro" id="IPR036864">
    <property type="entry name" value="Zn2-C6_fun-type_DNA-bd_sf"/>
</dbReference>
<dbReference type="InterPro" id="IPR053178">
    <property type="entry name" value="Osmoadaptation_assoc"/>
</dbReference>
<comment type="caution">
    <text evidence="3">The sequence shown here is derived from an EMBL/GenBank/DDBJ whole genome shotgun (WGS) entry which is preliminary data.</text>
</comment>
<protein>
    <recommendedName>
        <fullName evidence="2">Zn(2)-C6 fungal-type domain-containing protein</fullName>
    </recommendedName>
</protein>
<keyword evidence="4" id="KW-1185">Reference proteome</keyword>
<dbReference type="Pfam" id="PF00172">
    <property type="entry name" value="Zn_clus"/>
    <property type="match status" value="1"/>
</dbReference>
<reference evidence="3 4" key="1">
    <citation type="submission" date="2023-01" db="EMBL/GenBank/DDBJ databases">
        <title>Analysis of 21 Apiospora genomes using comparative genomics revels a genus with tremendous synthesis potential of carbohydrate active enzymes and secondary metabolites.</title>
        <authorList>
            <person name="Sorensen T."/>
        </authorList>
    </citation>
    <scope>NUCLEOTIDE SEQUENCE [LARGE SCALE GENOMIC DNA]</scope>
    <source>
        <strain evidence="3 4">CBS 20057</strain>
    </source>
</reference>
<dbReference type="Gene3D" id="4.10.240.10">
    <property type="entry name" value="Zn(2)-C6 fungal-type DNA-binding domain"/>
    <property type="match status" value="1"/>
</dbReference>
<feature type="domain" description="Zn(2)-C6 fungal-type" evidence="2">
    <location>
        <begin position="10"/>
        <end position="38"/>
    </location>
</feature>
<dbReference type="InterPro" id="IPR001138">
    <property type="entry name" value="Zn2Cys6_DnaBD"/>
</dbReference>
<gene>
    <name evidence="3" type="ORF">PG991_015789</name>
</gene>